<protein>
    <recommendedName>
        <fullName evidence="3">Protein kinase domain-containing protein</fullName>
    </recommendedName>
</protein>
<name>A0ABQ6JJR0_9ACTN</name>
<evidence type="ECO:0008006" key="3">
    <source>
        <dbReference type="Google" id="ProtNLM"/>
    </source>
</evidence>
<dbReference type="SUPFAM" id="SSF56112">
    <property type="entry name" value="Protein kinase-like (PK-like)"/>
    <property type="match status" value="1"/>
</dbReference>
<dbReference type="Gene3D" id="1.10.510.10">
    <property type="entry name" value="Transferase(Phosphotransferase) domain 1"/>
    <property type="match status" value="1"/>
</dbReference>
<evidence type="ECO:0000313" key="2">
    <source>
        <dbReference type="Proteomes" id="UP001157017"/>
    </source>
</evidence>
<organism evidence="1 2">
    <name type="scientific">Angustibacter aerolatus</name>
    <dbReference type="NCBI Taxonomy" id="1162965"/>
    <lineage>
        <taxon>Bacteria</taxon>
        <taxon>Bacillati</taxon>
        <taxon>Actinomycetota</taxon>
        <taxon>Actinomycetes</taxon>
        <taxon>Kineosporiales</taxon>
        <taxon>Kineosporiaceae</taxon>
    </lineage>
</organism>
<proteinExistence type="predicted"/>
<sequence>MLAGRRPFEADTAVAVALAQVNTAPPPLPANVPGPVAAVVMQALAKDPAERPASAAAFADLLGDALAGGWPTGPATVRTAAVPVPPSPCRSTR</sequence>
<keyword evidence="2" id="KW-1185">Reference proteome</keyword>
<gene>
    <name evidence="1" type="ORF">GCM10025868_22860</name>
</gene>
<evidence type="ECO:0000313" key="1">
    <source>
        <dbReference type="EMBL" id="GMA87036.1"/>
    </source>
</evidence>
<dbReference type="Proteomes" id="UP001157017">
    <property type="component" value="Unassembled WGS sequence"/>
</dbReference>
<dbReference type="InterPro" id="IPR011009">
    <property type="entry name" value="Kinase-like_dom_sf"/>
</dbReference>
<comment type="caution">
    <text evidence="1">The sequence shown here is derived from an EMBL/GenBank/DDBJ whole genome shotgun (WGS) entry which is preliminary data.</text>
</comment>
<dbReference type="EMBL" id="BSUZ01000001">
    <property type="protein sequence ID" value="GMA87036.1"/>
    <property type="molecule type" value="Genomic_DNA"/>
</dbReference>
<accession>A0ABQ6JJR0</accession>
<reference evidence="2" key="1">
    <citation type="journal article" date="2019" name="Int. J. Syst. Evol. Microbiol.">
        <title>The Global Catalogue of Microorganisms (GCM) 10K type strain sequencing project: providing services to taxonomists for standard genome sequencing and annotation.</title>
        <authorList>
            <consortium name="The Broad Institute Genomics Platform"/>
            <consortium name="The Broad Institute Genome Sequencing Center for Infectious Disease"/>
            <person name="Wu L."/>
            <person name="Ma J."/>
        </authorList>
    </citation>
    <scope>NUCLEOTIDE SEQUENCE [LARGE SCALE GENOMIC DNA]</scope>
    <source>
        <strain evidence="2">NBRC 108730</strain>
    </source>
</reference>